<dbReference type="Proteomes" id="UP000001744">
    <property type="component" value="Unassembled WGS sequence"/>
</dbReference>
<feature type="compositionally biased region" description="Polar residues" evidence="6">
    <location>
        <begin position="511"/>
        <end position="527"/>
    </location>
</feature>
<sequence>MKFRLNDSYSGRYWTVKDVQWTPQDFVSWIMTLDIGLSDEAKLLMPNGMSLNETILNNDSDVTIYGLDQMLLNYIPPKDLPEIPNPENKVDELMQKLDGSAMSIESLDKVLSRRKMLAERVLASSKAHKEMLQTLKEHFRTSESSRDVAMNYLRRRQNGMKELLIVFYERLERSSVRELLNEFTMMPSYSLPLTPEKLLQPTWPKLDEWLYSISARYAEAQKRVQLCISAAQSISPLPPREVPELKEADEALVEIELLLKKMNNDIAHVSKSTAEENYTERVFRLISTHEREHDPALMNNLKQLRSSLASLQEAHATVLRASKPFWTSFYNVSLKYDALYEYLRQIAEEVDKSRVLASQCQNLYNLFADIIIEAVRRTEWQVSYDGLHPSNHRFSQNQVQEVAARKAWTSHFSTLLFDVKKLEHLPTVTRSNVADFLFRLQSEPKYQLVSQLLGTRLNALVHAPVKQMDPSSEGLLRENSALNERITVYKARCRNLEEILQQQARCLSTKSSGNQLSSLEKSKSQGTAPFFEESPSLIPISVIQQLSRGGSNPQESAQIQQLKSEISNLQTQLAQANLRIEEQNGELKSKNILIQELNKRNLLLSQDNQTTNSSLHSLKLEGVDSIDKPADLDFQNKSKATSSEQKRSHLLSLDSIYSAFEGKVGDLQQLLHQFQDEIKSEKHQKEIVELAKDVDEVQKLKGEIEHAQQNEAKAQNALSKKMEQSQVLSEKLSAFVSDFRRLDWVLHQRLSASAFESEELGHLQDFNTQYELTAEFNEAQRNTDLSHWMDKPNPELSFQEFVSRMESVNIKDLQEFALASILQVRVRELHWKKELQFSRDKVYKTILDSQEKVSLRNFKQGDLALFLPTRRVSSTRNVWVAFNVNSPHYYLRPRPEHKLESRDWLLARVVNVEENIADGSAQNHFKLPRGTTWHWVDATTERK</sequence>
<comment type="subunit">
    <text evidence="4">Homodimer.</text>
</comment>
<dbReference type="HOGENOM" id="CLU_318616_0_0_1"/>
<organism evidence="9 11">
    <name type="scientific">Schizosaccharomyces japonicus (strain yFS275 / FY16936)</name>
    <name type="common">Fission yeast</name>
    <dbReference type="NCBI Taxonomy" id="402676"/>
    <lineage>
        <taxon>Eukaryota</taxon>
        <taxon>Fungi</taxon>
        <taxon>Dikarya</taxon>
        <taxon>Ascomycota</taxon>
        <taxon>Taphrinomycotina</taxon>
        <taxon>Schizosaccharomycetes</taxon>
        <taxon>Schizosaccharomycetales</taxon>
        <taxon>Schizosaccharomycetaceae</taxon>
        <taxon>Schizosaccharomyces</taxon>
    </lineage>
</organism>
<dbReference type="GO" id="GO:0000423">
    <property type="term" value="P:mitophagy"/>
    <property type="evidence" value="ECO:0007669"/>
    <property type="project" value="EnsemblFungi"/>
</dbReference>
<comment type="subcellular location">
    <subcellularLocation>
        <location evidence="4">Preautophagosomal structure membrane</location>
        <topology evidence="4">Peripheral membrane protein</topology>
    </subcellularLocation>
    <subcellularLocation>
        <location evidence="4">Vacuole membrane</location>
        <topology evidence="4">Peripheral membrane protein</topology>
    </subcellularLocation>
    <text evidence="4">During pexophagy, accumulates in the vacuolar membrane region, where the peroxisomes contact the vacuole.</text>
</comment>
<dbReference type="GO" id="GO:0034517">
    <property type="term" value="P:ribophagy"/>
    <property type="evidence" value="ECO:0000318"/>
    <property type="project" value="GO_Central"/>
</dbReference>
<dbReference type="EMBL" id="KE651168">
    <property type="protein sequence ID" value="EEB09305.1"/>
    <property type="molecule type" value="Genomic_DNA"/>
</dbReference>
<dbReference type="eggNOG" id="ENOG502QVZE">
    <property type="taxonomic scope" value="Eukaryota"/>
</dbReference>
<evidence type="ECO:0000256" key="2">
    <source>
        <dbReference type="ARBA" id="ARBA00023006"/>
    </source>
</evidence>
<evidence type="ECO:0000313" key="9">
    <source>
        <dbReference type="EMBL" id="EEB09305.1"/>
    </source>
</evidence>
<reference evidence="9 11" key="1">
    <citation type="journal article" date="2011" name="Science">
        <title>Comparative functional genomics of the fission yeasts.</title>
        <authorList>
            <person name="Rhind N."/>
            <person name="Chen Z."/>
            <person name="Yassour M."/>
            <person name="Thompson D.A."/>
            <person name="Haas B.J."/>
            <person name="Habib N."/>
            <person name="Wapinski I."/>
            <person name="Roy S."/>
            <person name="Lin M.F."/>
            <person name="Heiman D.I."/>
            <person name="Young S.K."/>
            <person name="Furuya K."/>
            <person name="Guo Y."/>
            <person name="Pidoux A."/>
            <person name="Chen H.M."/>
            <person name="Robbertse B."/>
            <person name="Goldberg J.M."/>
            <person name="Aoki K."/>
            <person name="Bayne E.H."/>
            <person name="Berlin A.M."/>
            <person name="Desjardins C.A."/>
            <person name="Dobbs E."/>
            <person name="Dukaj L."/>
            <person name="Fan L."/>
            <person name="FitzGerald M.G."/>
            <person name="French C."/>
            <person name="Gujja S."/>
            <person name="Hansen K."/>
            <person name="Keifenheim D."/>
            <person name="Levin J.Z."/>
            <person name="Mosher R.A."/>
            <person name="Mueller C.A."/>
            <person name="Pfiffner J."/>
            <person name="Priest M."/>
            <person name="Russ C."/>
            <person name="Smialowska A."/>
            <person name="Swoboda P."/>
            <person name="Sykes S.M."/>
            <person name="Vaughn M."/>
            <person name="Vengrova S."/>
            <person name="Yoder R."/>
            <person name="Zeng Q."/>
            <person name="Allshire R."/>
            <person name="Baulcombe D."/>
            <person name="Birren B.W."/>
            <person name="Brown W."/>
            <person name="Ekwall K."/>
            <person name="Kellis M."/>
            <person name="Leatherwood J."/>
            <person name="Levin H."/>
            <person name="Margalit H."/>
            <person name="Martienssen R."/>
            <person name="Nieduszynski C.A."/>
            <person name="Spatafora J.W."/>
            <person name="Friedman N."/>
            <person name="Dalgaard J.Z."/>
            <person name="Baumann P."/>
            <person name="Niki H."/>
            <person name="Regev A."/>
            <person name="Nusbaum C."/>
        </authorList>
    </citation>
    <scope>NUCLEOTIDE SEQUENCE [LARGE SCALE GENOMIC DNA]</scope>
    <source>
        <strain evidence="11">yFS275 / FY16936</strain>
    </source>
</reference>
<dbReference type="Pfam" id="PF19697">
    <property type="entry name" value="Atg11_middle"/>
    <property type="match status" value="1"/>
</dbReference>
<evidence type="ECO:0000313" key="11">
    <source>
        <dbReference type="Proteomes" id="UP000001744"/>
    </source>
</evidence>
<protein>
    <recommendedName>
        <fullName evidence="4">Autophagy-related protein 11</fullName>
    </recommendedName>
</protein>
<dbReference type="PANTHER" id="PTHR13222">
    <property type="entry name" value="RB1-INDUCIBLE COILED-COIL"/>
    <property type="match status" value="1"/>
</dbReference>
<dbReference type="InterPro" id="IPR040040">
    <property type="entry name" value="ATG11"/>
</dbReference>
<keyword evidence="4" id="KW-0926">Vacuole</keyword>
<dbReference type="GO" id="GO:0000425">
    <property type="term" value="P:pexophagy"/>
    <property type="evidence" value="ECO:0000318"/>
    <property type="project" value="GO_Central"/>
</dbReference>
<evidence type="ECO:0000259" key="7">
    <source>
        <dbReference type="Pfam" id="PF10377"/>
    </source>
</evidence>
<dbReference type="InterPro" id="IPR045593">
    <property type="entry name" value="Atg11_middle"/>
</dbReference>
<feature type="domain" description="Autophagy-related protein 11 C-terminal" evidence="7">
    <location>
        <begin position="829"/>
        <end position="939"/>
    </location>
</feature>
<dbReference type="GO" id="GO:1990316">
    <property type="term" value="C:Atg1/ULK1 kinase complex"/>
    <property type="evidence" value="ECO:0000318"/>
    <property type="project" value="GO_Central"/>
</dbReference>
<feature type="region of interest" description="Disordered" evidence="6">
    <location>
        <begin position="511"/>
        <end position="530"/>
    </location>
</feature>
<keyword evidence="11" id="KW-1185">Reference proteome</keyword>
<dbReference type="GeneID" id="7051861"/>
<gene>
    <name evidence="10" type="primary">atg11</name>
    <name evidence="9" type="ORF">SJAG_04502</name>
</gene>
<dbReference type="GO" id="GO:0015031">
    <property type="term" value="P:protein transport"/>
    <property type="evidence" value="ECO:0007669"/>
    <property type="project" value="UniProtKB-KW"/>
</dbReference>
<evidence type="ECO:0000313" key="10">
    <source>
        <dbReference type="JaponicusDB" id="SJAG_04502"/>
    </source>
</evidence>
<evidence type="ECO:0000256" key="1">
    <source>
        <dbReference type="ARBA" id="ARBA00009729"/>
    </source>
</evidence>
<keyword evidence="3 5" id="KW-0175">Coiled coil</keyword>
<comment type="function">
    <text evidence="4">Involved in cytoplasm to vacuole transport (Cvt), pexophagy, mitophagy and nucleophagy. Recruits mitochondria for their selective degradation via autophagy (mitophagy) during starvation. Works as scaffold proteins that recruit ATG proteins to the pre-autophagosome (PAS), the site of vesicle/autophagosome formation. Required for the Cvt vesicles completion.</text>
</comment>
<dbReference type="JaponicusDB" id="SJAG_04502">
    <property type="gene designation" value="atg11"/>
</dbReference>
<evidence type="ECO:0000256" key="6">
    <source>
        <dbReference type="SAM" id="MobiDB-lite"/>
    </source>
</evidence>
<proteinExistence type="inferred from homology"/>
<dbReference type="GO" id="GO:0000045">
    <property type="term" value="P:autophagosome assembly"/>
    <property type="evidence" value="ECO:0000318"/>
    <property type="project" value="GO_Central"/>
</dbReference>
<keyword evidence="4" id="KW-0813">Transport</keyword>
<dbReference type="GO" id="GO:0019901">
    <property type="term" value="F:protein kinase binding"/>
    <property type="evidence" value="ECO:0000318"/>
    <property type="project" value="GO_Central"/>
</dbReference>
<dbReference type="GO" id="GO:0000422">
    <property type="term" value="P:autophagy of mitochondrion"/>
    <property type="evidence" value="ECO:0000318"/>
    <property type="project" value="GO_Central"/>
</dbReference>
<dbReference type="GO" id="GO:0043539">
    <property type="term" value="F:protein serine/threonine kinase activator activity"/>
    <property type="evidence" value="ECO:0007669"/>
    <property type="project" value="EnsemblFungi"/>
</dbReference>
<name>B6K701_SCHJY</name>
<evidence type="ECO:0000256" key="5">
    <source>
        <dbReference type="SAM" id="Coils"/>
    </source>
</evidence>
<keyword evidence="4" id="KW-0472">Membrane</keyword>
<evidence type="ECO:0000256" key="3">
    <source>
        <dbReference type="ARBA" id="ARBA00023054"/>
    </source>
</evidence>
<dbReference type="OMA" id="WKREFQS"/>
<dbReference type="AlphaFoldDB" id="B6K701"/>
<feature type="coiled-coil region" evidence="5">
    <location>
        <begin position="552"/>
        <end position="600"/>
    </location>
</feature>
<keyword evidence="4" id="KW-0653">Protein transport</keyword>
<dbReference type="GO" id="GO:0006995">
    <property type="term" value="P:cellular response to nitrogen starvation"/>
    <property type="evidence" value="ECO:0007669"/>
    <property type="project" value="EnsemblFungi"/>
</dbReference>
<dbReference type="PANTHER" id="PTHR13222:SF1">
    <property type="entry name" value="RB1-INDUCIBLE COILED-COIL PROTEIN 1"/>
    <property type="match status" value="1"/>
</dbReference>
<feature type="domain" description="Atg11 middle" evidence="8">
    <location>
        <begin position="523"/>
        <end position="591"/>
    </location>
</feature>
<dbReference type="InterPro" id="IPR019460">
    <property type="entry name" value="Atg11_C"/>
</dbReference>
<comment type="similarity">
    <text evidence="1 4">Belongs to the ATG11 family.</text>
</comment>
<dbReference type="GO" id="GO:0034727">
    <property type="term" value="P:piecemeal microautophagy of the nucleus"/>
    <property type="evidence" value="ECO:0000318"/>
    <property type="project" value="GO_Central"/>
</dbReference>
<dbReference type="GO" id="GO:0061709">
    <property type="term" value="P:reticulophagy"/>
    <property type="evidence" value="ECO:0000318"/>
    <property type="project" value="GO_Central"/>
</dbReference>
<feature type="coiled-coil region" evidence="5">
    <location>
        <begin position="664"/>
        <end position="724"/>
    </location>
</feature>
<dbReference type="Pfam" id="PF10377">
    <property type="entry name" value="ATG11"/>
    <property type="match status" value="1"/>
</dbReference>
<evidence type="ECO:0000259" key="8">
    <source>
        <dbReference type="Pfam" id="PF19697"/>
    </source>
</evidence>
<dbReference type="GO" id="GO:1903599">
    <property type="term" value="P:positive regulation of autophagy of mitochondrion"/>
    <property type="evidence" value="ECO:0007669"/>
    <property type="project" value="UniProtKB-UniRule"/>
</dbReference>
<evidence type="ECO:0000256" key="4">
    <source>
        <dbReference type="RuleBase" id="RU367075"/>
    </source>
</evidence>
<dbReference type="OrthoDB" id="447953at2759"/>
<dbReference type="GO" id="GO:0000329">
    <property type="term" value="C:fungal-type vacuole membrane"/>
    <property type="evidence" value="ECO:0007669"/>
    <property type="project" value="EnsemblFungi"/>
</dbReference>
<dbReference type="GO" id="GO:0060090">
    <property type="term" value="F:molecular adaptor activity"/>
    <property type="evidence" value="ECO:0000318"/>
    <property type="project" value="GO_Central"/>
</dbReference>
<dbReference type="RefSeq" id="XP_002175598.1">
    <property type="nucleotide sequence ID" value="XM_002175562.2"/>
</dbReference>
<dbReference type="GO" id="GO:0034045">
    <property type="term" value="C:phagophore assembly site membrane"/>
    <property type="evidence" value="ECO:0000318"/>
    <property type="project" value="GO_Central"/>
</dbReference>
<dbReference type="STRING" id="402676.B6K701"/>
<dbReference type="VEuPathDB" id="FungiDB:SJAG_04502"/>
<keyword evidence="2 4" id="KW-0072">Autophagy</keyword>
<accession>B6K701</accession>